<dbReference type="Pfam" id="PF00755">
    <property type="entry name" value="Carn_acyltransf"/>
    <property type="match status" value="1"/>
</dbReference>
<accession>A0A670IA92</accession>
<dbReference type="GeneTree" id="ENSGT00940000178192"/>
<proteinExistence type="predicted"/>
<organism evidence="3 4">
    <name type="scientific">Podarcis muralis</name>
    <name type="common">Wall lizard</name>
    <name type="synonym">Lacerta muralis</name>
    <dbReference type="NCBI Taxonomy" id="64176"/>
    <lineage>
        <taxon>Eukaryota</taxon>
        <taxon>Metazoa</taxon>
        <taxon>Chordata</taxon>
        <taxon>Craniata</taxon>
        <taxon>Vertebrata</taxon>
        <taxon>Euteleostomi</taxon>
        <taxon>Lepidosauria</taxon>
        <taxon>Squamata</taxon>
        <taxon>Bifurcata</taxon>
        <taxon>Unidentata</taxon>
        <taxon>Episquamata</taxon>
        <taxon>Laterata</taxon>
        <taxon>Lacertibaenia</taxon>
        <taxon>Lacertidae</taxon>
        <taxon>Podarcis</taxon>
    </lineage>
</organism>
<evidence type="ECO:0000313" key="4">
    <source>
        <dbReference type="Proteomes" id="UP000472272"/>
    </source>
</evidence>
<dbReference type="InterPro" id="IPR042572">
    <property type="entry name" value="Carn_acyl_trans_N"/>
</dbReference>
<keyword evidence="4" id="KW-1185">Reference proteome</keyword>
<dbReference type="SUPFAM" id="SSF52777">
    <property type="entry name" value="CoA-dependent acyltransferases"/>
    <property type="match status" value="1"/>
</dbReference>
<reference evidence="3 4" key="1">
    <citation type="journal article" date="2019" name="Proc. Natl. Acad. Sci. U.S.A.">
        <title>Regulatory changes in pterin and carotenoid genes underlie balanced color polymorphisms in the wall lizard.</title>
        <authorList>
            <person name="Andrade P."/>
            <person name="Pinho C."/>
            <person name="Perez I de Lanuza G."/>
            <person name="Afonso S."/>
            <person name="Brejcha J."/>
            <person name="Rubin C.J."/>
            <person name="Wallerman O."/>
            <person name="Pereira P."/>
            <person name="Sabatino S.J."/>
            <person name="Bellati A."/>
            <person name="Pellitteri-Rosa D."/>
            <person name="Bosakova Z."/>
            <person name="Bunikis I."/>
            <person name="Carretero M.A."/>
            <person name="Feiner N."/>
            <person name="Marsik P."/>
            <person name="Pauperio F."/>
            <person name="Salvi D."/>
            <person name="Soler L."/>
            <person name="While G.M."/>
            <person name="Uller T."/>
            <person name="Font E."/>
            <person name="Andersson L."/>
            <person name="Carneiro M."/>
        </authorList>
    </citation>
    <scope>NUCLEOTIDE SEQUENCE</scope>
</reference>
<reference evidence="3" key="2">
    <citation type="submission" date="2025-08" db="UniProtKB">
        <authorList>
            <consortium name="Ensembl"/>
        </authorList>
    </citation>
    <scope>IDENTIFICATION</scope>
</reference>
<feature type="domain" description="Choline/carnitine acyltransferase" evidence="2">
    <location>
        <begin position="50"/>
        <end position="80"/>
    </location>
</feature>
<dbReference type="Gene3D" id="1.10.275.20">
    <property type="entry name" value="Choline/Carnitine o-acyltransferase"/>
    <property type="match status" value="1"/>
</dbReference>
<dbReference type="Ensembl" id="ENSPMRT00000009392.1">
    <property type="protein sequence ID" value="ENSPMRP00000008790.1"/>
    <property type="gene ID" value="ENSPMRG00000005924.1"/>
</dbReference>
<reference evidence="3" key="3">
    <citation type="submission" date="2025-09" db="UniProtKB">
        <authorList>
            <consortium name="Ensembl"/>
        </authorList>
    </citation>
    <scope>IDENTIFICATION</scope>
</reference>
<sequence length="84" mass="9395">MVPACLLQPGPFHCPLTHSNEASVGCHGPAEHGQDTIPTKHFQPSLPRLRIPKLEDTINRYLAAQKPLLNEEQFRQKVKAFLGE</sequence>
<evidence type="ECO:0000313" key="3">
    <source>
        <dbReference type="Ensembl" id="ENSPMRP00000008790.1"/>
    </source>
</evidence>
<dbReference type="AlphaFoldDB" id="A0A670IA92"/>
<dbReference type="InterPro" id="IPR039551">
    <property type="entry name" value="Cho/carn_acyl_trans"/>
</dbReference>
<evidence type="ECO:0000259" key="2">
    <source>
        <dbReference type="Pfam" id="PF00755"/>
    </source>
</evidence>
<dbReference type="GO" id="GO:0016746">
    <property type="term" value="F:acyltransferase activity"/>
    <property type="evidence" value="ECO:0007669"/>
    <property type="project" value="UniProtKB-KW"/>
</dbReference>
<protein>
    <recommendedName>
        <fullName evidence="2">Choline/carnitine acyltransferase domain-containing protein</fullName>
    </recommendedName>
</protein>
<name>A0A670IA92_PODMU</name>
<evidence type="ECO:0000256" key="1">
    <source>
        <dbReference type="ARBA" id="ARBA00023315"/>
    </source>
</evidence>
<keyword evidence="1" id="KW-0012">Acyltransferase</keyword>
<keyword evidence="1" id="KW-0808">Transferase</keyword>
<dbReference type="Proteomes" id="UP000472272">
    <property type="component" value="Chromosome 6"/>
</dbReference>